<organism evidence="9 10">
    <name type="scientific">Stigmatella ashevillensis</name>
    <dbReference type="NCBI Taxonomy" id="2995309"/>
    <lineage>
        <taxon>Bacteria</taxon>
        <taxon>Pseudomonadati</taxon>
        <taxon>Myxococcota</taxon>
        <taxon>Myxococcia</taxon>
        <taxon>Myxococcales</taxon>
        <taxon>Cystobacterineae</taxon>
        <taxon>Archangiaceae</taxon>
        <taxon>Stigmatella</taxon>
    </lineage>
</organism>
<evidence type="ECO:0000256" key="7">
    <source>
        <dbReference type="SAM" id="SignalP"/>
    </source>
</evidence>
<protein>
    <submittedName>
        <fullName evidence="9">Signal peptide peptidase SppA</fullName>
    </submittedName>
</protein>
<keyword evidence="4" id="KW-0378">Hydrolase</keyword>
<dbReference type="PANTHER" id="PTHR33209:SF1">
    <property type="entry name" value="PEPTIDASE S49 DOMAIN-CONTAINING PROTEIN"/>
    <property type="match status" value="1"/>
</dbReference>
<evidence type="ECO:0000256" key="6">
    <source>
        <dbReference type="ARBA" id="ARBA00023136"/>
    </source>
</evidence>
<evidence type="ECO:0000313" key="10">
    <source>
        <dbReference type="Proteomes" id="UP001221838"/>
    </source>
</evidence>
<sequence>MRLLALPLLLASGVALAQTPAIIRPLVSSRGLTLPPESTALVEEATSLSINPAGLRFVDAPQLFYVHERHQVLDQVGNGLFTGTSLFGVAGVGFGVEWLRHPTEPDYRRTSFGFALGTDTLALGATHHAFSSGDRADVDRLSSWDIGLSGRPCRGFAYGLVAKDINEPEEGAFHLRRTFELGVGLRPFGEHYTLGVDYLLRPGGLDEGRLSYTLKAEVVPGLRLSAGASHGFQRGEALSVQVAATLDTAFLGLTYAGGGTEDGLDHSLALRLSLAPYRSLRRPSGVVALVDLNDRLAGGGSPTLALLGFSSPDPYLKLMRFLELATRDERLRGVVLKMEGLGGVDWGRAEELRQAVLRLRGAGKKVLALVLSSDDKGYFVASAADQVYALPASSFLINGLSAGVTSVAGTMEKLGVSWDVARVGEYKTAPEQLTRKDMSDAERETLNAWLDTQVDWYEQAVASGRKLPVERLREAWKVGLIPARTAQSLGLIDGVLQGKEELEQRLEQLVPGASYAENYSPRDEQETRWGRRRRIAIVPVLGSIAGGKSREDPLGATRIAGAETVALALYRAQTDPSVVAIVLRVDSGGGDVLASDLMYRAVLEAKKVKPVVASMGDVAASGGYYAAMAADELFANPTTLTGSIGVFYLKPALKGLLEDKLGVTQETLPRAPLADLMGLWRPWTPEEQRAVQSWVDATYDDFITYVAQARKLEKSQVDTLARGRVWSGKDAHARGLVDRLGGLADAVASARARGGASASEDLDVVVYGEARGLFSSLGGEPGVLARLLPEPSAPLPPGLQGLLRETGLTSGVLEPGLKAALPFTLSVH</sequence>
<dbReference type="Gene3D" id="6.20.330.10">
    <property type="match status" value="1"/>
</dbReference>
<evidence type="ECO:0000256" key="3">
    <source>
        <dbReference type="ARBA" id="ARBA00022670"/>
    </source>
</evidence>
<dbReference type="CDD" id="cd07018">
    <property type="entry name" value="S49_SppA_67K_type"/>
    <property type="match status" value="1"/>
</dbReference>
<dbReference type="SUPFAM" id="SSF52096">
    <property type="entry name" value="ClpP/crotonase"/>
    <property type="match status" value="2"/>
</dbReference>
<proteinExistence type="inferred from homology"/>
<keyword evidence="3" id="KW-0645">Protease</keyword>
<dbReference type="Proteomes" id="UP001221838">
    <property type="component" value="Unassembled WGS sequence"/>
</dbReference>
<dbReference type="Pfam" id="PF01343">
    <property type="entry name" value="Peptidase_S49"/>
    <property type="match status" value="2"/>
</dbReference>
<dbReference type="InterPro" id="IPR004635">
    <property type="entry name" value="Pept_S49_SppA"/>
</dbReference>
<evidence type="ECO:0000256" key="4">
    <source>
        <dbReference type="ARBA" id="ARBA00022801"/>
    </source>
</evidence>
<accession>A0ABT5DMC2</accession>
<gene>
    <name evidence="9" type="primary">sppA</name>
    <name evidence="9" type="ORF">POL68_40545</name>
</gene>
<feature type="signal peptide" evidence="7">
    <location>
        <begin position="1"/>
        <end position="17"/>
    </location>
</feature>
<keyword evidence="10" id="KW-1185">Reference proteome</keyword>
<dbReference type="Gene3D" id="3.90.226.10">
    <property type="entry name" value="2-enoyl-CoA Hydratase, Chain A, domain 1"/>
    <property type="match status" value="2"/>
</dbReference>
<dbReference type="Gene3D" id="3.40.1750.10">
    <property type="entry name" value="peptide peptidase (sppa) like domain"/>
    <property type="match status" value="1"/>
</dbReference>
<dbReference type="NCBIfam" id="TIGR00705">
    <property type="entry name" value="SppA_67K"/>
    <property type="match status" value="1"/>
</dbReference>
<evidence type="ECO:0000256" key="5">
    <source>
        <dbReference type="ARBA" id="ARBA00022825"/>
    </source>
</evidence>
<dbReference type="NCBIfam" id="TIGR00706">
    <property type="entry name" value="SppA_dom"/>
    <property type="match status" value="1"/>
</dbReference>
<feature type="chain" id="PRO_5046941004" evidence="7">
    <location>
        <begin position="18"/>
        <end position="828"/>
    </location>
</feature>
<comment type="subcellular location">
    <subcellularLocation>
        <location evidence="1">Membrane</location>
    </subcellularLocation>
</comment>
<dbReference type="EMBL" id="JAQNDM010000002">
    <property type="protein sequence ID" value="MDC0714809.1"/>
    <property type="molecule type" value="Genomic_DNA"/>
</dbReference>
<dbReference type="InterPro" id="IPR029045">
    <property type="entry name" value="ClpP/crotonase-like_dom_sf"/>
</dbReference>
<evidence type="ECO:0000256" key="2">
    <source>
        <dbReference type="ARBA" id="ARBA00008683"/>
    </source>
</evidence>
<dbReference type="PANTHER" id="PTHR33209">
    <property type="entry name" value="PROTEASE 4"/>
    <property type="match status" value="1"/>
</dbReference>
<dbReference type="InterPro" id="IPR047272">
    <property type="entry name" value="S49_SppA_C"/>
</dbReference>
<dbReference type="InterPro" id="IPR004634">
    <property type="entry name" value="Pept_S49_pIV"/>
</dbReference>
<comment type="similarity">
    <text evidence="2">Belongs to the peptidase S49 family.</text>
</comment>
<reference evidence="9 10" key="1">
    <citation type="submission" date="2022-11" db="EMBL/GenBank/DDBJ databases">
        <title>Minimal conservation of predation-associated metabolite biosynthetic gene clusters underscores biosynthetic potential of Myxococcota including descriptions for ten novel species: Archangium lansinium sp. nov., Myxococcus landrumus sp. nov., Nannocystis bai.</title>
        <authorList>
            <person name="Ahearne A."/>
            <person name="Stevens C."/>
            <person name="Dowd S."/>
        </authorList>
    </citation>
    <scope>NUCLEOTIDE SEQUENCE [LARGE SCALE GENOMIC DNA]</scope>
    <source>
        <strain evidence="9 10">NCWAL01</strain>
    </source>
</reference>
<dbReference type="RefSeq" id="WP_272145493.1">
    <property type="nucleotide sequence ID" value="NZ_JAQNDM010000002.1"/>
</dbReference>
<feature type="domain" description="Peptidase S49" evidence="8">
    <location>
        <begin position="360"/>
        <end position="509"/>
    </location>
</feature>
<keyword evidence="5" id="KW-0720">Serine protease</keyword>
<feature type="domain" description="Peptidase S49" evidence="8">
    <location>
        <begin position="606"/>
        <end position="752"/>
    </location>
</feature>
<keyword evidence="7" id="KW-0732">Signal</keyword>
<dbReference type="CDD" id="cd07023">
    <property type="entry name" value="S49_Sppa_N_C"/>
    <property type="match status" value="1"/>
</dbReference>
<name>A0ABT5DMC2_9BACT</name>
<dbReference type="InterPro" id="IPR002142">
    <property type="entry name" value="Peptidase_S49"/>
</dbReference>
<comment type="caution">
    <text evidence="9">The sequence shown here is derived from an EMBL/GenBank/DDBJ whole genome shotgun (WGS) entry which is preliminary data.</text>
</comment>
<evidence type="ECO:0000259" key="8">
    <source>
        <dbReference type="Pfam" id="PF01343"/>
    </source>
</evidence>
<keyword evidence="6" id="KW-0472">Membrane</keyword>
<evidence type="ECO:0000256" key="1">
    <source>
        <dbReference type="ARBA" id="ARBA00004370"/>
    </source>
</evidence>
<dbReference type="InterPro" id="IPR047217">
    <property type="entry name" value="S49_SppA_67K_type_N"/>
</dbReference>
<evidence type="ECO:0000313" key="9">
    <source>
        <dbReference type="EMBL" id="MDC0714809.1"/>
    </source>
</evidence>